<dbReference type="AlphaFoldDB" id="A0A7H9BJB5"/>
<accession>A0A7H9BJB5</accession>
<evidence type="ECO:0000256" key="1">
    <source>
        <dbReference type="SAM" id="MobiDB-lite"/>
    </source>
</evidence>
<dbReference type="Proteomes" id="UP000509597">
    <property type="component" value="Chromosome"/>
</dbReference>
<dbReference type="KEGG" id="chiz:HQ393_04900"/>
<gene>
    <name evidence="2" type="ORF">HQ393_04900</name>
</gene>
<evidence type="ECO:0000313" key="3">
    <source>
        <dbReference type="Proteomes" id="UP000509597"/>
    </source>
</evidence>
<proteinExistence type="predicted"/>
<dbReference type="RefSeq" id="WP_179357725.1">
    <property type="nucleotide sequence ID" value="NZ_CP058627.1"/>
</dbReference>
<keyword evidence="3" id="KW-1185">Reference proteome</keyword>
<dbReference type="EMBL" id="CP058627">
    <property type="protein sequence ID" value="QLG87644.1"/>
    <property type="molecule type" value="Genomic_DNA"/>
</dbReference>
<reference evidence="2 3" key="1">
    <citation type="submission" date="2020-07" db="EMBL/GenBank/DDBJ databases">
        <title>Complete genome sequence of Chitinibacter sp. 2T18.</title>
        <authorList>
            <person name="Bae J.-W."/>
            <person name="Choi J.-W."/>
        </authorList>
    </citation>
    <scope>NUCLEOTIDE SEQUENCE [LARGE SCALE GENOMIC DNA]</scope>
    <source>
        <strain evidence="2 3">2T18</strain>
    </source>
</reference>
<organism evidence="2 3">
    <name type="scientific">Chitinibacter bivalviorum</name>
    <dbReference type="NCBI Taxonomy" id="2739434"/>
    <lineage>
        <taxon>Bacteria</taxon>
        <taxon>Pseudomonadati</taxon>
        <taxon>Pseudomonadota</taxon>
        <taxon>Betaproteobacteria</taxon>
        <taxon>Neisseriales</taxon>
        <taxon>Chitinibacteraceae</taxon>
        <taxon>Chitinibacter</taxon>
    </lineage>
</organism>
<sequence>MGKLFGLKAPSTITQVNAPPDYVKPYLVNQLQQAQNVYNRPYEQYSGQRVAGFTPTQTQYQNAVQARQGQQVATNPYEGQQATVGTNQYMGQTTPVYSNRYLGQNNPYLQDQINYAQGDVTRNYSSTIKPGLDAAAVRAGAFGSSGWNQQQNDANRTLAESLGRVSSDMRMQDYGQQINMAEADANRRTNVAQTDLARNASLADSDISRRLGAWQTDAARNAGLADSRLGRQQQFDLQNLAMLNDVGQQQQQLAQTAMNQSYQDWYQQYMEPERRLGVLQGTVGTNYGNTSSSPNPNQSSRAANVFGGAMSGFGMFGPIGALGGGLLGLL</sequence>
<feature type="region of interest" description="Disordered" evidence="1">
    <location>
        <begin position="281"/>
        <end position="300"/>
    </location>
</feature>
<feature type="compositionally biased region" description="Low complexity" evidence="1">
    <location>
        <begin position="291"/>
        <end position="300"/>
    </location>
</feature>
<protein>
    <submittedName>
        <fullName evidence="2">Uncharacterized protein</fullName>
    </submittedName>
</protein>
<name>A0A7H9BJB5_9NEIS</name>
<evidence type="ECO:0000313" key="2">
    <source>
        <dbReference type="EMBL" id="QLG87644.1"/>
    </source>
</evidence>